<evidence type="ECO:0000256" key="1">
    <source>
        <dbReference type="ARBA" id="ARBA00004479"/>
    </source>
</evidence>
<name>A0A834WII4_9FABA</name>
<keyword evidence="6 8" id="KW-0675">Receptor</keyword>
<dbReference type="Gene3D" id="3.80.10.10">
    <property type="entry name" value="Ribonuclease Inhibitor"/>
    <property type="match status" value="1"/>
</dbReference>
<keyword evidence="7" id="KW-0325">Glycoprotein</keyword>
<comment type="subcellular location">
    <subcellularLocation>
        <location evidence="1">Membrane</location>
        <topology evidence="1">Single-pass type I membrane protein</topology>
    </subcellularLocation>
</comment>
<keyword evidence="5" id="KW-0472">Membrane</keyword>
<organism evidence="8 9">
    <name type="scientific">Senna tora</name>
    <dbReference type="NCBI Taxonomy" id="362788"/>
    <lineage>
        <taxon>Eukaryota</taxon>
        <taxon>Viridiplantae</taxon>
        <taxon>Streptophyta</taxon>
        <taxon>Embryophyta</taxon>
        <taxon>Tracheophyta</taxon>
        <taxon>Spermatophyta</taxon>
        <taxon>Magnoliopsida</taxon>
        <taxon>eudicotyledons</taxon>
        <taxon>Gunneridae</taxon>
        <taxon>Pentapetalae</taxon>
        <taxon>rosids</taxon>
        <taxon>fabids</taxon>
        <taxon>Fabales</taxon>
        <taxon>Fabaceae</taxon>
        <taxon>Caesalpinioideae</taxon>
        <taxon>Cassia clade</taxon>
        <taxon>Senna</taxon>
    </lineage>
</organism>
<accession>A0A834WII4</accession>
<keyword evidence="3" id="KW-0732">Signal</keyword>
<reference evidence="8" key="1">
    <citation type="submission" date="2020-09" db="EMBL/GenBank/DDBJ databases">
        <title>Genome-Enabled Discovery of Anthraquinone Biosynthesis in Senna tora.</title>
        <authorList>
            <person name="Kang S.-H."/>
            <person name="Pandey R.P."/>
            <person name="Lee C.-M."/>
            <person name="Sim J.-S."/>
            <person name="Jeong J.-T."/>
            <person name="Choi B.-S."/>
            <person name="Jung M."/>
            <person name="Ginzburg D."/>
            <person name="Zhao K."/>
            <person name="Won S.Y."/>
            <person name="Oh T.-J."/>
            <person name="Yu Y."/>
            <person name="Kim N.-H."/>
            <person name="Lee O.R."/>
            <person name="Lee T.-H."/>
            <person name="Bashyal P."/>
            <person name="Kim T.-S."/>
            <person name="Lee W.-H."/>
            <person name="Kawkins C."/>
            <person name="Kim C.-K."/>
            <person name="Kim J.S."/>
            <person name="Ahn B.O."/>
            <person name="Rhee S.Y."/>
            <person name="Sohng J.K."/>
        </authorList>
    </citation>
    <scope>NUCLEOTIDE SEQUENCE</scope>
    <source>
        <tissue evidence="8">Leaf</tissue>
    </source>
</reference>
<dbReference type="InterPro" id="IPR032675">
    <property type="entry name" value="LRR_dom_sf"/>
</dbReference>
<sequence>MIAAIGEEYIGYDDNITGHVNKLDLGRHQWGLEARKVDPCLLELEHLSYSQFGGRIPHQHGLRLVQRRIGIQSGIAHNTRTSSVCANIHEDHQFAGGTSVNDEIEDSYSQFLYVDDINWVSQLSSLQHLEMNHVDLGMAHNLFEIAETYKYLDVLVMRDNLLIGGIPSSLCQLFQSQVLNFANNTLSGSIPRCIGNLTAMLQPTPINLAISPGSWPSDIKWKYEGVNQVLKGIDRDYIKNLVYLANLDLSKNNHYKKLTRLLLPK</sequence>
<dbReference type="InterPro" id="IPR046956">
    <property type="entry name" value="RLP23-like"/>
</dbReference>
<evidence type="ECO:0000256" key="5">
    <source>
        <dbReference type="ARBA" id="ARBA00023136"/>
    </source>
</evidence>
<protein>
    <submittedName>
        <fullName evidence="8">Receptor-like protein EIX2</fullName>
    </submittedName>
</protein>
<proteinExistence type="predicted"/>
<evidence type="ECO:0000256" key="2">
    <source>
        <dbReference type="ARBA" id="ARBA00022692"/>
    </source>
</evidence>
<keyword evidence="4" id="KW-1133">Transmembrane helix</keyword>
<dbReference type="AlphaFoldDB" id="A0A834WII4"/>
<evidence type="ECO:0000313" key="8">
    <source>
        <dbReference type="EMBL" id="KAF7820671.1"/>
    </source>
</evidence>
<evidence type="ECO:0000256" key="4">
    <source>
        <dbReference type="ARBA" id="ARBA00022989"/>
    </source>
</evidence>
<keyword evidence="2" id="KW-0812">Transmembrane</keyword>
<evidence type="ECO:0000313" key="9">
    <source>
        <dbReference type="Proteomes" id="UP000634136"/>
    </source>
</evidence>
<comment type="caution">
    <text evidence="8">The sequence shown here is derived from an EMBL/GenBank/DDBJ whole genome shotgun (WGS) entry which is preliminary data.</text>
</comment>
<dbReference type="EMBL" id="JAAIUW010000008">
    <property type="protein sequence ID" value="KAF7820671.1"/>
    <property type="molecule type" value="Genomic_DNA"/>
</dbReference>
<evidence type="ECO:0000256" key="6">
    <source>
        <dbReference type="ARBA" id="ARBA00023170"/>
    </source>
</evidence>
<gene>
    <name evidence="8" type="ORF">G2W53_026126</name>
</gene>
<dbReference type="Proteomes" id="UP000634136">
    <property type="component" value="Unassembled WGS sequence"/>
</dbReference>
<dbReference type="PANTHER" id="PTHR48063:SF112">
    <property type="entry name" value="RECEPTOR LIKE PROTEIN 30-LIKE"/>
    <property type="match status" value="1"/>
</dbReference>
<keyword evidence="9" id="KW-1185">Reference proteome</keyword>
<dbReference type="OrthoDB" id="676979at2759"/>
<evidence type="ECO:0000256" key="3">
    <source>
        <dbReference type="ARBA" id="ARBA00022729"/>
    </source>
</evidence>
<dbReference type="PANTHER" id="PTHR48063">
    <property type="entry name" value="LRR RECEPTOR-LIKE KINASE"/>
    <property type="match status" value="1"/>
</dbReference>
<dbReference type="SUPFAM" id="SSF52058">
    <property type="entry name" value="L domain-like"/>
    <property type="match status" value="1"/>
</dbReference>
<dbReference type="GO" id="GO:0016020">
    <property type="term" value="C:membrane"/>
    <property type="evidence" value="ECO:0007669"/>
    <property type="project" value="UniProtKB-SubCell"/>
</dbReference>
<evidence type="ECO:0000256" key="7">
    <source>
        <dbReference type="ARBA" id="ARBA00023180"/>
    </source>
</evidence>